<evidence type="ECO:0000256" key="1">
    <source>
        <dbReference type="ARBA" id="ARBA00001932"/>
    </source>
</evidence>
<dbReference type="InterPro" id="IPR014729">
    <property type="entry name" value="Rossmann-like_a/b/a_fold"/>
</dbReference>
<dbReference type="Gene3D" id="3.40.50.620">
    <property type="entry name" value="HUPs"/>
    <property type="match status" value="1"/>
</dbReference>
<dbReference type="Gene3D" id="1.10.579.10">
    <property type="entry name" value="DNA Cyclobutane Dipyrimidine Photolyase, subunit A, domain 3"/>
    <property type="match status" value="1"/>
</dbReference>
<comment type="cofactor">
    <cofactor evidence="8">
        <name>FAD</name>
        <dbReference type="ChEBI" id="CHEBI:57692"/>
    </cofactor>
    <text evidence="8">Binds 1 FAD per subunit.</text>
</comment>
<dbReference type="PANTHER" id="PTHR11455">
    <property type="entry name" value="CRYPTOCHROME"/>
    <property type="match status" value="1"/>
</dbReference>
<dbReference type="InterPro" id="IPR036134">
    <property type="entry name" value="Crypto/Photolyase_FAD-like_sf"/>
</dbReference>
<evidence type="ECO:0000256" key="2">
    <source>
        <dbReference type="ARBA" id="ARBA00013149"/>
    </source>
</evidence>
<dbReference type="GO" id="GO:0003904">
    <property type="term" value="F:deoxyribodipyrimidine photo-lyase activity"/>
    <property type="evidence" value="ECO:0007669"/>
    <property type="project" value="UniProtKB-EC"/>
</dbReference>
<evidence type="ECO:0000259" key="11">
    <source>
        <dbReference type="PROSITE" id="PS51645"/>
    </source>
</evidence>
<feature type="binding site" evidence="8">
    <location>
        <begin position="273"/>
        <end position="280"/>
    </location>
    <ligand>
        <name>FAD</name>
        <dbReference type="ChEBI" id="CHEBI:57692"/>
    </ligand>
</feature>
<dbReference type="InterPro" id="IPR002081">
    <property type="entry name" value="Cryptochrome/DNA_photolyase_1"/>
</dbReference>
<evidence type="ECO:0000256" key="8">
    <source>
        <dbReference type="PIRSR" id="PIRSR602081-1"/>
    </source>
</evidence>
<evidence type="ECO:0000313" key="13">
    <source>
        <dbReference type="Proteomes" id="UP000182149"/>
    </source>
</evidence>
<dbReference type="Proteomes" id="UP000182149">
    <property type="component" value="Unassembled WGS sequence"/>
</dbReference>
<evidence type="ECO:0000313" key="12">
    <source>
        <dbReference type="EMBL" id="OJG10403.1"/>
    </source>
</evidence>
<dbReference type="GO" id="GO:0009416">
    <property type="term" value="P:response to light stimulus"/>
    <property type="evidence" value="ECO:0007669"/>
    <property type="project" value="TreeGrafter"/>
</dbReference>
<dbReference type="AlphaFoldDB" id="A0A1L8QSA5"/>
<accession>A0A1L8QSA5</accession>
<evidence type="ECO:0000256" key="9">
    <source>
        <dbReference type="PIRSR" id="PIRSR602081-2"/>
    </source>
</evidence>
<keyword evidence="6 10" id="KW-0157">Chromophore</keyword>
<dbReference type="Gene3D" id="1.25.40.80">
    <property type="match status" value="1"/>
</dbReference>
<reference evidence="12 13" key="1">
    <citation type="submission" date="2014-12" db="EMBL/GenBank/DDBJ databases">
        <title>Draft genome sequences of 29 type strains of Enterococci.</title>
        <authorList>
            <person name="Zhong Z."/>
            <person name="Sun Z."/>
            <person name="Liu W."/>
            <person name="Zhang W."/>
            <person name="Zhang H."/>
        </authorList>
    </citation>
    <scope>NUCLEOTIDE SEQUENCE [LARGE SCALE GENOMIC DNA]</scope>
    <source>
        <strain evidence="12 13">DSM 17690</strain>
    </source>
</reference>
<organism evidence="12 13">
    <name type="scientific">Enterococcus aquimarinus</name>
    <dbReference type="NCBI Taxonomy" id="328396"/>
    <lineage>
        <taxon>Bacteria</taxon>
        <taxon>Bacillati</taxon>
        <taxon>Bacillota</taxon>
        <taxon>Bacilli</taxon>
        <taxon>Lactobacillales</taxon>
        <taxon>Enterococcaceae</taxon>
        <taxon>Enterococcus</taxon>
    </lineage>
</organism>
<dbReference type="SUPFAM" id="SSF48173">
    <property type="entry name" value="Cryptochrome/photolyase FAD-binding domain"/>
    <property type="match status" value="1"/>
</dbReference>
<dbReference type="InterPro" id="IPR018394">
    <property type="entry name" value="DNA_photolyase_1_CS_C"/>
</dbReference>
<feature type="site" description="Electron transfer via tryptophanyl radical" evidence="9">
    <location>
        <position position="304"/>
    </location>
</feature>
<dbReference type="PROSITE" id="PS51645">
    <property type="entry name" value="PHR_CRY_ALPHA_BETA"/>
    <property type="match status" value="1"/>
</dbReference>
<dbReference type="EC" id="4.1.99.3" evidence="2"/>
<keyword evidence="4 8" id="KW-0285">Flavoprotein</keyword>
<dbReference type="GO" id="GO:0071949">
    <property type="term" value="F:FAD binding"/>
    <property type="evidence" value="ECO:0007669"/>
    <property type="project" value="TreeGrafter"/>
</dbReference>
<dbReference type="Pfam" id="PF03441">
    <property type="entry name" value="FAD_binding_7"/>
    <property type="match status" value="1"/>
</dbReference>
<keyword evidence="13" id="KW-1185">Reference proteome</keyword>
<evidence type="ECO:0000256" key="3">
    <source>
        <dbReference type="ARBA" id="ARBA00014046"/>
    </source>
</evidence>
<proteinExistence type="inferred from homology"/>
<protein>
    <recommendedName>
        <fullName evidence="3">Deoxyribodipyrimidine photo-lyase</fullName>
        <ecNumber evidence="2">4.1.99.3</ecNumber>
    </recommendedName>
</protein>
<feature type="binding site" evidence="8">
    <location>
        <position position="270"/>
    </location>
    <ligand>
        <name>FAD</name>
        <dbReference type="ChEBI" id="CHEBI:57692"/>
    </ligand>
</feature>
<evidence type="ECO:0000256" key="10">
    <source>
        <dbReference type="RuleBase" id="RU004182"/>
    </source>
</evidence>
<dbReference type="STRING" id="328396.RU93_GL002182"/>
<dbReference type="EMBL" id="JXKD01000008">
    <property type="protein sequence ID" value="OJG10403.1"/>
    <property type="molecule type" value="Genomic_DNA"/>
</dbReference>
<comment type="cofactor">
    <cofactor evidence="1">
        <name>(6R)-5,10-methylene-5,6,7,8-tetrahydrofolate</name>
        <dbReference type="ChEBI" id="CHEBI:15636"/>
    </cofactor>
</comment>
<dbReference type="PROSITE" id="PS00394">
    <property type="entry name" value="DNA_PHOTOLYASES_1_1"/>
    <property type="match status" value="1"/>
</dbReference>
<evidence type="ECO:0000256" key="5">
    <source>
        <dbReference type="ARBA" id="ARBA00022827"/>
    </source>
</evidence>
<dbReference type="FunFam" id="1.10.579.10:FF:000003">
    <property type="entry name" value="Deoxyribodipyrimidine photo-lyase"/>
    <property type="match status" value="1"/>
</dbReference>
<dbReference type="PRINTS" id="PR00147">
    <property type="entry name" value="DNAPHOTLYASE"/>
</dbReference>
<comment type="catalytic activity">
    <reaction evidence="7">
        <text>cyclobutadipyrimidine (in DNA) = 2 pyrimidine residues (in DNA).</text>
        <dbReference type="EC" id="4.1.99.3"/>
    </reaction>
</comment>
<feature type="binding site" evidence="8">
    <location>
        <position position="225"/>
    </location>
    <ligand>
        <name>FAD</name>
        <dbReference type="ChEBI" id="CHEBI:57692"/>
    </ligand>
</feature>
<feature type="site" description="Electron transfer via tryptophanyl radical" evidence="9">
    <location>
        <position position="380"/>
    </location>
</feature>
<comment type="similarity">
    <text evidence="10">Belongs to the DNA photolyase family.</text>
</comment>
<evidence type="ECO:0000256" key="4">
    <source>
        <dbReference type="ARBA" id="ARBA00022630"/>
    </source>
</evidence>
<feature type="site" description="Electron transfer via tryptophanyl radical" evidence="9">
    <location>
        <position position="357"/>
    </location>
</feature>
<dbReference type="GO" id="GO:0000719">
    <property type="term" value="P:photoreactive repair"/>
    <property type="evidence" value="ECO:0007669"/>
    <property type="project" value="UniProtKB-ARBA"/>
</dbReference>
<comment type="caution">
    <text evidence="12">The sequence shown here is derived from an EMBL/GenBank/DDBJ whole genome shotgun (WGS) entry which is preliminary data.</text>
</comment>
<dbReference type="PANTHER" id="PTHR11455:SF9">
    <property type="entry name" value="CRYPTOCHROME CIRCADIAN CLOCK 5 ISOFORM X1"/>
    <property type="match status" value="1"/>
</dbReference>
<dbReference type="OrthoDB" id="9772484at2"/>
<dbReference type="Pfam" id="PF00875">
    <property type="entry name" value="DNA_photolyase"/>
    <property type="match status" value="1"/>
</dbReference>
<dbReference type="InterPro" id="IPR005101">
    <property type="entry name" value="Cryptochr/Photolyase_FAD-bd"/>
</dbReference>
<feature type="binding site" evidence="8">
    <location>
        <begin position="237"/>
        <end position="241"/>
    </location>
    <ligand>
        <name>FAD</name>
        <dbReference type="ChEBI" id="CHEBI:57692"/>
    </ligand>
</feature>
<feature type="binding site" evidence="8">
    <location>
        <begin position="370"/>
        <end position="372"/>
    </location>
    <ligand>
        <name>FAD</name>
        <dbReference type="ChEBI" id="CHEBI:57692"/>
    </ligand>
</feature>
<keyword evidence="5 8" id="KW-0274">FAD</keyword>
<sequence length="475" mass="55666">MQAVWIRNDLRLTDNTALIHALKIAEREHEPLLLFFYLDPLQLAPETRSHDYFFAALADFYASCQAKNLPLYLITGPLDQAFATLFDQFPTLKGIHYNVSHRGYGLKRDRKVADMLLDKGTIFKGYSDHHLHAAHEILTKDDTPYKVYTPYYNQWKLRTKRQPLSLDLAALQRHVIQDISGKTRDGEILFQTLCRQIQGDYADWLGEENAQARLRLFCVEKMHRYHLDKDFPSIDGTSRLSSYLSTGQLSIRDVFLQVSQAPDSQGKENFIKELAWRDFYQMVYAFHPQQKELEVMEKYQGIPWQSNDEWFAKWQAGQTGFPIVDAAMRQLQTEGWMHNRLRMIAASFLTKDLNIDWRLGEAYFAQQLIDYDSASNIGGWQWSASVGTDAVPYFRIFNPTLQSQKFDPSGAFIRQYVPELRDVPDYAIHEPYHFEQKLLEKEGIELKRLYPPQIVDHKHQRLQSIEKYKYYEKTP</sequence>
<dbReference type="InterPro" id="IPR006050">
    <property type="entry name" value="DNA_photolyase_N"/>
</dbReference>
<dbReference type="PROSITE" id="PS00691">
    <property type="entry name" value="DNA_PHOTOLYASES_1_2"/>
    <property type="match status" value="1"/>
</dbReference>
<dbReference type="SUPFAM" id="SSF52425">
    <property type="entry name" value="Cryptochrome/photolyase, N-terminal domain"/>
    <property type="match status" value="1"/>
</dbReference>
<gene>
    <name evidence="12" type="ORF">RU93_GL002182</name>
</gene>
<dbReference type="InterPro" id="IPR036155">
    <property type="entry name" value="Crypto/Photolyase_N_sf"/>
</dbReference>
<dbReference type="RefSeq" id="WP_071874881.1">
    <property type="nucleotide sequence ID" value="NZ_JBHSHF010000017.1"/>
</dbReference>
<feature type="domain" description="Photolyase/cryptochrome alpha/beta" evidence="11">
    <location>
        <begin position="1"/>
        <end position="131"/>
    </location>
</feature>
<dbReference type="GO" id="GO:0003677">
    <property type="term" value="F:DNA binding"/>
    <property type="evidence" value="ECO:0007669"/>
    <property type="project" value="TreeGrafter"/>
</dbReference>
<name>A0A1L8QSA5_9ENTE</name>
<evidence type="ECO:0000256" key="6">
    <source>
        <dbReference type="ARBA" id="ARBA00022991"/>
    </source>
</evidence>
<evidence type="ECO:0000256" key="7">
    <source>
        <dbReference type="ARBA" id="ARBA00033999"/>
    </source>
</evidence>